<dbReference type="InterPro" id="IPR011992">
    <property type="entry name" value="EF-hand-dom_pair"/>
</dbReference>
<dbReference type="InterPro" id="IPR013787">
    <property type="entry name" value="S100_Ca-bd_sub"/>
</dbReference>
<dbReference type="PROSITE" id="PS50222">
    <property type="entry name" value="EF_HAND_2"/>
    <property type="match status" value="2"/>
</dbReference>
<dbReference type="EMBL" id="JAPTMU010000015">
    <property type="protein sequence ID" value="KAJ4931032.1"/>
    <property type="molecule type" value="Genomic_DNA"/>
</dbReference>
<dbReference type="CDD" id="cd00213">
    <property type="entry name" value="S-100"/>
    <property type="match status" value="1"/>
</dbReference>
<feature type="domain" description="EF-hand" evidence="3">
    <location>
        <begin position="133"/>
        <end position="168"/>
    </location>
</feature>
<evidence type="ECO:0000256" key="2">
    <source>
        <dbReference type="ARBA" id="ARBA00022837"/>
    </source>
</evidence>
<dbReference type="SMART" id="SM00054">
    <property type="entry name" value="EFh"/>
    <property type="match status" value="2"/>
</dbReference>
<sequence>MGESMLGAMAVLMKNFYKYAGTDGDNPSMSKAELRDMLTTEIPDMVGDPEKLKAFFAGMDRDNDGQVSFNEYIVLVGCLMAFIEFANMALLEEQLKVLKTTFDKYAGKDAGKGSMSKAELADLLREEFPGMAGDKKQLDAFFTGLDGDKDGKVSFSEFVQFAATLLLMLMSQM</sequence>
<evidence type="ECO:0000313" key="5">
    <source>
        <dbReference type="Proteomes" id="UP001219934"/>
    </source>
</evidence>
<evidence type="ECO:0000313" key="4">
    <source>
        <dbReference type="EMBL" id="KAJ4931032.1"/>
    </source>
</evidence>
<dbReference type="GO" id="GO:0005737">
    <property type="term" value="C:cytoplasm"/>
    <property type="evidence" value="ECO:0007669"/>
    <property type="project" value="TreeGrafter"/>
</dbReference>
<dbReference type="Proteomes" id="UP001219934">
    <property type="component" value="Unassembled WGS sequence"/>
</dbReference>
<protein>
    <recommendedName>
        <fullName evidence="3">EF-hand domain-containing protein</fullName>
    </recommendedName>
</protein>
<reference evidence="4" key="1">
    <citation type="submission" date="2022-11" db="EMBL/GenBank/DDBJ databases">
        <title>Chromosome-level genome of Pogonophryne albipinna.</title>
        <authorList>
            <person name="Jo E."/>
        </authorList>
    </citation>
    <scope>NUCLEOTIDE SEQUENCE</scope>
    <source>
        <strain evidence="4">SGF0006</strain>
        <tissue evidence="4">Muscle</tissue>
    </source>
</reference>
<dbReference type="Pfam" id="PF01023">
    <property type="entry name" value="S_100"/>
    <property type="match status" value="2"/>
</dbReference>
<dbReference type="GO" id="GO:0048306">
    <property type="term" value="F:calcium-dependent protein binding"/>
    <property type="evidence" value="ECO:0007669"/>
    <property type="project" value="TreeGrafter"/>
</dbReference>
<keyword evidence="1" id="KW-0479">Metal-binding</keyword>
<dbReference type="InterPro" id="IPR034325">
    <property type="entry name" value="S-100_dom"/>
</dbReference>
<dbReference type="InterPro" id="IPR002048">
    <property type="entry name" value="EF_hand_dom"/>
</dbReference>
<dbReference type="SMART" id="SM01394">
    <property type="entry name" value="S_100"/>
    <property type="match status" value="2"/>
</dbReference>
<dbReference type="SUPFAM" id="SSF47473">
    <property type="entry name" value="EF-hand"/>
    <property type="match status" value="1"/>
</dbReference>
<gene>
    <name evidence="4" type="ORF">JOQ06_025332</name>
</gene>
<dbReference type="Gene3D" id="1.10.238.10">
    <property type="entry name" value="EF-hand"/>
    <property type="match status" value="2"/>
</dbReference>
<dbReference type="GO" id="GO:0005509">
    <property type="term" value="F:calcium ion binding"/>
    <property type="evidence" value="ECO:0007669"/>
    <property type="project" value="InterPro"/>
</dbReference>
<accession>A0AAD6ASC1</accession>
<dbReference type="InterPro" id="IPR018247">
    <property type="entry name" value="EF_Hand_1_Ca_BS"/>
</dbReference>
<keyword evidence="2" id="KW-0106">Calcium</keyword>
<dbReference type="Pfam" id="PF13202">
    <property type="entry name" value="EF-hand_5"/>
    <property type="match status" value="2"/>
</dbReference>
<evidence type="ECO:0000259" key="3">
    <source>
        <dbReference type="PROSITE" id="PS50222"/>
    </source>
</evidence>
<comment type="caution">
    <text evidence="4">The sequence shown here is derived from an EMBL/GenBank/DDBJ whole genome shotgun (WGS) entry which is preliminary data.</text>
</comment>
<name>A0AAD6ASC1_9TELE</name>
<dbReference type="PANTHER" id="PTHR11639:SF118">
    <property type="entry name" value="PROTEIN S100"/>
    <property type="match status" value="1"/>
</dbReference>
<dbReference type="GO" id="GO:0046914">
    <property type="term" value="F:transition metal ion binding"/>
    <property type="evidence" value="ECO:0007669"/>
    <property type="project" value="InterPro"/>
</dbReference>
<dbReference type="PROSITE" id="PS00018">
    <property type="entry name" value="EF_HAND_1"/>
    <property type="match status" value="2"/>
</dbReference>
<keyword evidence="5" id="KW-1185">Reference proteome</keyword>
<organism evidence="4 5">
    <name type="scientific">Pogonophryne albipinna</name>
    <dbReference type="NCBI Taxonomy" id="1090488"/>
    <lineage>
        <taxon>Eukaryota</taxon>
        <taxon>Metazoa</taxon>
        <taxon>Chordata</taxon>
        <taxon>Craniata</taxon>
        <taxon>Vertebrata</taxon>
        <taxon>Euteleostomi</taxon>
        <taxon>Actinopterygii</taxon>
        <taxon>Neopterygii</taxon>
        <taxon>Teleostei</taxon>
        <taxon>Neoteleostei</taxon>
        <taxon>Acanthomorphata</taxon>
        <taxon>Eupercaria</taxon>
        <taxon>Perciformes</taxon>
        <taxon>Notothenioidei</taxon>
        <taxon>Pogonophryne</taxon>
    </lineage>
</organism>
<proteinExistence type="predicted"/>
<feature type="domain" description="EF-hand" evidence="3">
    <location>
        <begin position="47"/>
        <end position="82"/>
    </location>
</feature>
<dbReference type="PANTHER" id="PTHR11639">
    <property type="entry name" value="S100 CALCIUM-BINDING PROTEIN"/>
    <property type="match status" value="1"/>
</dbReference>
<dbReference type="AlphaFoldDB" id="A0AAD6ASC1"/>
<evidence type="ECO:0000256" key="1">
    <source>
        <dbReference type="ARBA" id="ARBA00022723"/>
    </source>
</evidence>